<gene>
    <name evidence="2" type="ORF">BDV40DRAFT_181194</name>
</gene>
<feature type="transmembrane region" description="Helical" evidence="1">
    <location>
        <begin position="6"/>
        <end position="34"/>
    </location>
</feature>
<protein>
    <submittedName>
        <fullName evidence="2">Uncharacterized protein</fullName>
    </submittedName>
</protein>
<evidence type="ECO:0000313" key="2">
    <source>
        <dbReference type="EMBL" id="KAE8161580.1"/>
    </source>
</evidence>
<organism evidence="2 3">
    <name type="scientific">Aspergillus tamarii</name>
    <dbReference type="NCBI Taxonomy" id="41984"/>
    <lineage>
        <taxon>Eukaryota</taxon>
        <taxon>Fungi</taxon>
        <taxon>Dikarya</taxon>
        <taxon>Ascomycota</taxon>
        <taxon>Pezizomycotina</taxon>
        <taxon>Eurotiomycetes</taxon>
        <taxon>Eurotiomycetidae</taxon>
        <taxon>Eurotiales</taxon>
        <taxon>Aspergillaceae</taxon>
        <taxon>Aspergillus</taxon>
        <taxon>Aspergillus subgen. Circumdati</taxon>
    </lineage>
</organism>
<evidence type="ECO:0000313" key="3">
    <source>
        <dbReference type="Proteomes" id="UP000326950"/>
    </source>
</evidence>
<keyword evidence="1" id="KW-0472">Membrane</keyword>
<keyword evidence="1" id="KW-1133">Transmembrane helix</keyword>
<name>A0A5N6USW1_ASPTM</name>
<proteinExistence type="predicted"/>
<dbReference type="AlphaFoldDB" id="A0A5N6USW1"/>
<keyword evidence="1" id="KW-0812">Transmembrane</keyword>
<accession>A0A5N6USW1</accession>
<keyword evidence="3" id="KW-1185">Reference proteome</keyword>
<reference evidence="2 3" key="1">
    <citation type="submission" date="2019-04" db="EMBL/GenBank/DDBJ databases">
        <title>Friends and foes A comparative genomics study of 23 Aspergillus species from section Flavi.</title>
        <authorList>
            <consortium name="DOE Joint Genome Institute"/>
            <person name="Kjaerbolling I."/>
            <person name="Vesth T."/>
            <person name="Frisvad J.C."/>
            <person name="Nybo J.L."/>
            <person name="Theobald S."/>
            <person name="Kildgaard S."/>
            <person name="Isbrandt T."/>
            <person name="Kuo A."/>
            <person name="Sato A."/>
            <person name="Lyhne E.K."/>
            <person name="Kogle M.E."/>
            <person name="Wiebenga A."/>
            <person name="Kun R.S."/>
            <person name="Lubbers R.J."/>
            <person name="Makela M.R."/>
            <person name="Barry K."/>
            <person name="Chovatia M."/>
            <person name="Clum A."/>
            <person name="Daum C."/>
            <person name="Haridas S."/>
            <person name="He G."/>
            <person name="LaButti K."/>
            <person name="Lipzen A."/>
            <person name="Mondo S."/>
            <person name="Riley R."/>
            <person name="Salamov A."/>
            <person name="Simmons B.A."/>
            <person name="Magnuson J.K."/>
            <person name="Henrissat B."/>
            <person name="Mortensen U.H."/>
            <person name="Larsen T.O."/>
            <person name="Devries R.P."/>
            <person name="Grigoriev I.V."/>
            <person name="Machida M."/>
            <person name="Baker S.E."/>
            <person name="Andersen M.R."/>
        </authorList>
    </citation>
    <scope>NUCLEOTIDE SEQUENCE [LARGE SCALE GENOMIC DNA]</scope>
    <source>
        <strain evidence="2 3">CBS 117626</strain>
    </source>
</reference>
<evidence type="ECO:0000256" key="1">
    <source>
        <dbReference type="SAM" id="Phobius"/>
    </source>
</evidence>
<sequence>MPGSSLFFLFFFFYFYVFILFLFYLVFNFLFFSFPLLPLHTHREFLPNVTLVPQPQELKRQRALKYLKCGWQVRFDGNIFPRHKHDTSSNWNCFRRNDSYDLHMDFELEPTD</sequence>
<dbReference type="EMBL" id="ML738640">
    <property type="protein sequence ID" value="KAE8161580.1"/>
    <property type="molecule type" value="Genomic_DNA"/>
</dbReference>
<dbReference type="Proteomes" id="UP000326950">
    <property type="component" value="Unassembled WGS sequence"/>
</dbReference>